<evidence type="ECO:0000313" key="2">
    <source>
        <dbReference type="EMBL" id="RKO95320.1"/>
    </source>
</evidence>
<proteinExistence type="predicted"/>
<dbReference type="EMBL" id="ML012133">
    <property type="protein sequence ID" value="RKO95320.1"/>
    <property type="molecule type" value="Genomic_DNA"/>
</dbReference>
<name>A0A4P9WV97_9FUNG</name>
<gene>
    <name evidence="2" type="ORF">CAUPRSCDRAFT_12974</name>
</gene>
<organism evidence="2 3">
    <name type="scientific">Caulochytrium protostelioides</name>
    <dbReference type="NCBI Taxonomy" id="1555241"/>
    <lineage>
        <taxon>Eukaryota</taxon>
        <taxon>Fungi</taxon>
        <taxon>Fungi incertae sedis</taxon>
        <taxon>Chytridiomycota</taxon>
        <taxon>Chytridiomycota incertae sedis</taxon>
        <taxon>Chytridiomycetes</taxon>
        <taxon>Caulochytriales</taxon>
        <taxon>Caulochytriaceae</taxon>
        <taxon>Caulochytrium</taxon>
    </lineage>
</organism>
<feature type="region of interest" description="Disordered" evidence="1">
    <location>
        <begin position="1"/>
        <end position="51"/>
    </location>
</feature>
<sequence>MDRTGKVAAAAAVVSPSVVSPSVPSPAPTSTPTPPPMLIHPALPSHSTRSSQGLVVSQLATVLTGQKNAYVSSGLNPHASRRPSAALVTSDTMAVSEPATGTVTDCRHRPAERLLAGGLLSIDAAVAARVRHRRVPRGFGGRDVVAAGAAVDRTRGIGDGCGDDGGRQ</sequence>
<feature type="compositionally biased region" description="Low complexity" evidence="1">
    <location>
        <begin position="7"/>
        <end position="22"/>
    </location>
</feature>
<feature type="compositionally biased region" description="Pro residues" evidence="1">
    <location>
        <begin position="23"/>
        <end position="38"/>
    </location>
</feature>
<dbReference type="AlphaFoldDB" id="A0A4P9WV97"/>
<evidence type="ECO:0000313" key="3">
    <source>
        <dbReference type="Proteomes" id="UP000268535"/>
    </source>
</evidence>
<protein>
    <submittedName>
        <fullName evidence="2">Uncharacterized protein</fullName>
    </submittedName>
</protein>
<evidence type="ECO:0000256" key="1">
    <source>
        <dbReference type="SAM" id="MobiDB-lite"/>
    </source>
</evidence>
<reference evidence="3" key="1">
    <citation type="journal article" date="2018" name="Nat. Microbiol.">
        <title>Leveraging single-cell genomics to expand the fungal tree of life.</title>
        <authorList>
            <person name="Ahrendt S.R."/>
            <person name="Quandt C.A."/>
            <person name="Ciobanu D."/>
            <person name="Clum A."/>
            <person name="Salamov A."/>
            <person name="Andreopoulos B."/>
            <person name="Cheng J.F."/>
            <person name="Woyke T."/>
            <person name="Pelin A."/>
            <person name="Henrissat B."/>
            <person name="Reynolds N.K."/>
            <person name="Benny G.L."/>
            <person name="Smith M.E."/>
            <person name="James T.Y."/>
            <person name="Grigoriev I.V."/>
        </authorList>
    </citation>
    <scope>NUCLEOTIDE SEQUENCE [LARGE SCALE GENOMIC DNA]</scope>
    <source>
        <strain evidence="3">ATCC 52028</strain>
    </source>
</reference>
<dbReference type="Proteomes" id="UP000268535">
    <property type="component" value="Unassembled WGS sequence"/>
</dbReference>
<accession>A0A4P9WV97</accession>